<evidence type="ECO:0000256" key="1">
    <source>
        <dbReference type="ARBA" id="ARBA00004236"/>
    </source>
</evidence>
<evidence type="ECO:0000256" key="3">
    <source>
        <dbReference type="ARBA" id="ARBA00023136"/>
    </source>
</evidence>
<dbReference type="GO" id="GO:0005886">
    <property type="term" value="C:plasma membrane"/>
    <property type="evidence" value="ECO:0007669"/>
    <property type="project" value="UniProtKB-SubCell"/>
</dbReference>
<dbReference type="AlphaFoldDB" id="A0A1T4U0U7"/>
<accession>A0A1T4U0U7</accession>
<keyword evidence="4" id="KW-1133">Transmembrane helix</keyword>
<dbReference type="RefSeq" id="WP_342068294.1">
    <property type="nucleotide sequence ID" value="NZ_FUXU01000004.1"/>
</dbReference>
<keyword evidence="4" id="KW-0812">Transmembrane</keyword>
<evidence type="ECO:0000259" key="5">
    <source>
        <dbReference type="SMART" id="SM00900"/>
    </source>
</evidence>
<dbReference type="Pfam" id="PF12801">
    <property type="entry name" value="Fer4_5"/>
    <property type="match status" value="1"/>
</dbReference>
<organism evidence="6 7">
    <name type="scientific">Enterovibrio nigricans DSM 22720</name>
    <dbReference type="NCBI Taxonomy" id="1121868"/>
    <lineage>
        <taxon>Bacteria</taxon>
        <taxon>Pseudomonadati</taxon>
        <taxon>Pseudomonadota</taxon>
        <taxon>Gammaproteobacteria</taxon>
        <taxon>Vibrionales</taxon>
        <taxon>Vibrionaceae</taxon>
        <taxon>Enterovibrio</taxon>
    </lineage>
</organism>
<dbReference type="PANTHER" id="PTHR30224">
    <property type="entry name" value="ELECTRON TRANSPORT PROTEIN"/>
    <property type="match status" value="1"/>
</dbReference>
<keyword evidence="3 4" id="KW-0472">Membrane</keyword>
<dbReference type="Pfam" id="PF04205">
    <property type="entry name" value="FMN_bind"/>
    <property type="match status" value="1"/>
</dbReference>
<dbReference type="InterPro" id="IPR017896">
    <property type="entry name" value="4Fe4S_Fe-S-bd"/>
</dbReference>
<sequence>MPWRSTWLLWLLLMLLPFFVSAEWMELSEEAESLFPRATRMKASSDHLPITEIYQLDQPIGYVFETDDLTDFPGFSGETINMRVGLDTEGRIVGVVLLRHHEPIFLHGLGETALTDFIEQYRGLSLKQQVFVGSNQQRIASDKVVYFDGVTKATVSVLVVHDTLLSAARKVAQSRLTGFGSATKARLNTEQFLQKSLNELLLEGALLQWTVSDEQAASLFDRDLNLLRDARDDENDNLPYIDLSVAVLNPPTIGVNVLGEAEYLRIMSALDPGDIAVLVGSSGGYRLVADDFVRGTTPARFSLMQDGSPLVLRDADLYHIAPPTFVSPLLDFDQVFIFTFSEQSGFDPAEPITVGMRVQLKKNFLEFESVEAITQYVLPDTLLIAVSPPKPPLPLWQRLWIDRQLEIAILGVYLSLLTALFAFQHRLSAFGHLLHPVRWGALAFVVLFIGFYAQGQLSVVNIYTLLLSLWHGFDITVFLLDPILFVLWSYVFVSLFLWGRGLFCGWLCPFGAMQEAVTVLAEKLRIRQWQINEKLHSRLIYAKYLVLVVLVSTAFYRLCRTSPIVEHPCSQSLLPLFVSTRSGIGGVRAFSTL</sequence>
<dbReference type="Proteomes" id="UP000190162">
    <property type="component" value="Unassembled WGS sequence"/>
</dbReference>
<keyword evidence="2" id="KW-1003">Cell membrane</keyword>
<reference evidence="7" key="1">
    <citation type="submission" date="2017-02" db="EMBL/GenBank/DDBJ databases">
        <authorList>
            <person name="Varghese N."/>
            <person name="Submissions S."/>
        </authorList>
    </citation>
    <scope>NUCLEOTIDE SEQUENCE [LARGE SCALE GENOMIC DNA]</scope>
    <source>
        <strain evidence="7">DSM 22720</strain>
    </source>
</reference>
<dbReference type="InterPro" id="IPR052378">
    <property type="entry name" value="NosR_regulator"/>
</dbReference>
<feature type="transmembrane region" description="Helical" evidence="4">
    <location>
        <begin position="407"/>
        <end position="425"/>
    </location>
</feature>
<evidence type="ECO:0000313" key="7">
    <source>
        <dbReference type="Proteomes" id="UP000190162"/>
    </source>
</evidence>
<dbReference type="EMBL" id="FUXU01000004">
    <property type="protein sequence ID" value="SKA46372.1"/>
    <property type="molecule type" value="Genomic_DNA"/>
</dbReference>
<evidence type="ECO:0000256" key="2">
    <source>
        <dbReference type="ARBA" id="ARBA00022475"/>
    </source>
</evidence>
<feature type="transmembrane region" description="Helical" evidence="4">
    <location>
        <begin position="475"/>
        <end position="498"/>
    </location>
</feature>
<dbReference type="PANTHER" id="PTHR30224:SF4">
    <property type="entry name" value="ELECTRON TRANSPORT PROTEIN YCCM-RELATED"/>
    <property type="match status" value="1"/>
</dbReference>
<gene>
    <name evidence="6" type="ORF">SAMN02745132_00507</name>
</gene>
<dbReference type="SMART" id="SM00900">
    <property type="entry name" value="FMN_bind"/>
    <property type="match status" value="1"/>
</dbReference>
<evidence type="ECO:0000313" key="6">
    <source>
        <dbReference type="EMBL" id="SKA46372.1"/>
    </source>
</evidence>
<feature type="transmembrane region" description="Helical" evidence="4">
    <location>
        <begin position="437"/>
        <end position="455"/>
    </location>
</feature>
<comment type="subcellular location">
    <subcellularLocation>
        <location evidence="1">Cell membrane</location>
    </subcellularLocation>
</comment>
<dbReference type="GO" id="GO:0010181">
    <property type="term" value="F:FMN binding"/>
    <property type="evidence" value="ECO:0007669"/>
    <property type="project" value="InterPro"/>
</dbReference>
<dbReference type="InterPro" id="IPR007329">
    <property type="entry name" value="FMN-bd"/>
</dbReference>
<keyword evidence="7" id="KW-1185">Reference proteome</keyword>
<protein>
    <submittedName>
        <fullName evidence="6">Regulator of nitric oxide reductase transcription</fullName>
    </submittedName>
</protein>
<evidence type="ECO:0000256" key="4">
    <source>
        <dbReference type="SAM" id="Phobius"/>
    </source>
</evidence>
<proteinExistence type="predicted"/>
<feature type="domain" description="FMN-binding" evidence="5">
    <location>
        <begin position="74"/>
        <end position="171"/>
    </location>
</feature>
<name>A0A1T4U0U7_9GAMM</name>